<keyword evidence="2 7" id="KW-0812">Transmembrane</keyword>
<dbReference type="KEGG" id="sba:Sulba_0745"/>
<dbReference type="GO" id="GO:1904680">
    <property type="term" value="F:peptide transmembrane transporter activity"/>
    <property type="evidence" value="ECO:0007669"/>
    <property type="project" value="InterPro"/>
</dbReference>
<dbReference type="InterPro" id="IPR005898">
    <property type="entry name" value="Cyc_pep_transpt_SyrD/YojI"/>
</dbReference>
<dbReference type="PROSITE" id="PS50929">
    <property type="entry name" value="ABC_TM1F"/>
    <property type="match status" value="1"/>
</dbReference>
<evidence type="ECO:0000256" key="3">
    <source>
        <dbReference type="ARBA" id="ARBA00022741"/>
    </source>
</evidence>
<evidence type="ECO:0000256" key="4">
    <source>
        <dbReference type="ARBA" id="ARBA00022840"/>
    </source>
</evidence>
<feature type="transmembrane region" description="Helical" evidence="7">
    <location>
        <begin position="260"/>
        <end position="279"/>
    </location>
</feature>
<dbReference type="InterPro" id="IPR003593">
    <property type="entry name" value="AAA+_ATPase"/>
</dbReference>
<evidence type="ECO:0000313" key="10">
    <source>
        <dbReference type="EMBL" id="AFL68050.1"/>
    </source>
</evidence>
<keyword evidence="6 7" id="KW-0472">Membrane</keyword>
<dbReference type="Proteomes" id="UP000006176">
    <property type="component" value="Chromosome"/>
</dbReference>
<dbReference type="STRING" id="760154.Sulba_0745"/>
<dbReference type="SUPFAM" id="SSF90123">
    <property type="entry name" value="ABC transporter transmembrane region"/>
    <property type="match status" value="1"/>
</dbReference>
<keyword evidence="11" id="KW-1185">Reference proteome</keyword>
<feature type="transmembrane region" description="Helical" evidence="7">
    <location>
        <begin position="286"/>
        <end position="307"/>
    </location>
</feature>
<gene>
    <name evidence="10" type="ordered locus">Sulba_0745</name>
</gene>
<dbReference type="EMBL" id="CP003333">
    <property type="protein sequence ID" value="AFL68050.1"/>
    <property type="molecule type" value="Genomic_DNA"/>
</dbReference>
<dbReference type="HOGENOM" id="CLU_023671_2_1_7"/>
<evidence type="ECO:0000259" key="9">
    <source>
        <dbReference type="PROSITE" id="PS50929"/>
    </source>
</evidence>
<sequence>MPNPNKQRYNILKNYFNNSSIQFLQKESRGVNQKLIVIIVLSGISNALLLAIVNASITPEFLKNPETKYFFIFALCIGLFIYSLRYLMYNSSEIIEEAVDKVRTRLVDKILMCDLRTLEEIGDSDVYTRISRETASISQNMRSIFMAAQSAFMVVFTVLYISFISFQAFLISAAMILFATFIYLRNRKVLEQHLHESSQEEDELFSTITDVLNGFKELKMNRKKSKDVRDYFYQKSGGVRRTRTNVMLEYANNYVFSETFFYILIGTIVFILPVLASNFEENIVKVVTAILFLIGPLTNTVMQIPILSQVGLSVNNIYTLEERIDTLVQGSDICADEEIKDAAAFGSIQFENVEFSYNTPDGAHSFSAGPFSFSINKGEVLFIVGGNGSGKTTLMKLMTALYFPNKGRILLDNIVVTKENSQSYRELFSVIFSEFHLFKKLYGLSKTDPEQVTKLLKLMEIDHKTDYKNGAFTNINLSTGQRKRLALIVTYLEDKEIYMFDEWAADQDPHFRKYFYHTLVPELKKRGKTVIAVSHDDRYFGEADRVLGMDYGKITEIRSNRSEI</sequence>
<feature type="domain" description="ABC transmembrane type-1" evidence="9">
    <location>
        <begin position="35"/>
        <end position="309"/>
    </location>
</feature>
<dbReference type="AlphaFoldDB" id="I3XVS6"/>
<comment type="subcellular location">
    <subcellularLocation>
        <location evidence="1">Cell membrane</location>
        <topology evidence="1">Multi-pass membrane protein</topology>
    </subcellularLocation>
</comment>
<dbReference type="GO" id="GO:0015833">
    <property type="term" value="P:peptide transport"/>
    <property type="evidence" value="ECO:0007669"/>
    <property type="project" value="InterPro"/>
</dbReference>
<dbReference type="InterPro" id="IPR011527">
    <property type="entry name" value="ABC1_TM_dom"/>
</dbReference>
<dbReference type="InterPro" id="IPR003439">
    <property type="entry name" value="ABC_transporter-like_ATP-bd"/>
</dbReference>
<dbReference type="PANTHER" id="PTHR24221">
    <property type="entry name" value="ATP-BINDING CASSETTE SUB-FAMILY B"/>
    <property type="match status" value="1"/>
</dbReference>
<dbReference type="InterPro" id="IPR036640">
    <property type="entry name" value="ABC1_TM_sf"/>
</dbReference>
<dbReference type="Gene3D" id="1.20.1560.10">
    <property type="entry name" value="ABC transporter type 1, transmembrane domain"/>
    <property type="match status" value="1"/>
</dbReference>
<keyword evidence="4" id="KW-0067">ATP-binding</keyword>
<dbReference type="eggNOG" id="COG4615">
    <property type="taxonomic scope" value="Bacteria"/>
</dbReference>
<evidence type="ECO:0000256" key="5">
    <source>
        <dbReference type="ARBA" id="ARBA00022989"/>
    </source>
</evidence>
<accession>I3XVS6</accession>
<evidence type="ECO:0000256" key="6">
    <source>
        <dbReference type="ARBA" id="ARBA00023136"/>
    </source>
</evidence>
<dbReference type="Pfam" id="PF00664">
    <property type="entry name" value="ABC_membrane"/>
    <property type="match status" value="1"/>
</dbReference>
<dbReference type="SMART" id="SM00382">
    <property type="entry name" value="AAA"/>
    <property type="match status" value="1"/>
</dbReference>
<evidence type="ECO:0000313" key="11">
    <source>
        <dbReference type="Proteomes" id="UP000006176"/>
    </source>
</evidence>
<proteinExistence type="predicted"/>
<evidence type="ECO:0000256" key="2">
    <source>
        <dbReference type="ARBA" id="ARBA00022692"/>
    </source>
</evidence>
<evidence type="ECO:0000259" key="8">
    <source>
        <dbReference type="PROSITE" id="PS50893"/>
    </source>
</evidence>
<evidence type="ECO:0000256" key="1">
    <source>
        <dbReference type="ARBA" id="ARBA00004651"/>
    </source>
</evidence>
<dbReference type="GO" id="GO:0140359">
    <property type="term" value="F:ABC-type transporter activity"/>
    <property type="evidence" value="ECO:0007669"/>
    <property type="project" value="InterPro"/>
</dbReference>
<protein>
    <submittedName>
        <fullName evidence="10">Cyclic peptide transporter</fullName>
    </submittedName>
</protein>
<feature type="transmembrane region" description="Helical" evidence="7">
    <location>
        <begin position="151"/>
        <end position="184"/>
    </location>
</feature>
<dbReference type="Gene3D" id="3.40.50.300">
    <property type="entry name" value="P-loop containing nucleotide triphosphate hydrolases"/>
    <property type="match status" value="1"/>
</dbReference>
<name>I3XVS6_SULBS</name>
<dbReference type="GO" id="GO:0005524">
    <property type="term" value="F:ATP binding"/>
    <property type="evidence" value="ECO:0007669"/>
    <property type="project" value="UniProtKB-KW"/>
</dbReference>
<organism evidence="10 11">
    <name type="scientific">Sulfurospirillum barnesii (strain ATCC 700032 / DSM 10660 / SES-3)</name>
    <dbReference type="NCBI Taxonomy" id="760154"/>
    <lineage>
        <taxon>Bacteria</taxon>
        <taxon>Pseudomonadati</taxon>
        <taxon>Campylobacterota</taxon>
        <taxon>Epsilonproteobacteria</taxon>
        <taxon>Campylobacterales</taxon>
        <taxon>Sulfurospirillaceae</taxon>
        <taxon>Sulfurospirillum</taxon>
    </lineage>
</organism>
<dbReference type="PANTHER" id="PTHR24221:SF654">
    <property type="entry name" value="ATP-BINDING CASSETTE SUB-FAMILY B MEMBER 6"/>
    <property type="match status" value="1"/>
</dbReference>
<dbReference type="PATRIC" id="fig|760154.4.peg.743"/>
<dbReference type="PROSITE" id="PS50893">
    <property type="entry name" value="ABC_TRANSPORTER_2"/>
    <property type="match status" value="1"/>
</dbReference>
<dbReference type="InterPro" id="IPR027417">
    <property type="entry name" value="P-loop_NTPase"/>
</dbReference>
<feature type="domain" description="ABC transporter" evidence="8">
    <location>
        <begin position="348"/>
        <end position="564"/>
    </location>
</feature>
<dbReference type="NCBIfam" id="TIGR01194">
    <property type="entry name" value="cyc_pep_trnsptr"/>
    <property type="match status" value="1"/>
</dbReference>
<dbReference type="GO" id="GO:0005886">
    <property type="term" value="C:plasma membrane"/>
    <property type="evidence" value="ECO:0007669"/>
    <property type="project" value="UniProtKB-SubCell"/>
</dbReference>
<keyword evidence="3" id="KW-0547">Nucleotide-binding</keyword>
<keyword evidence="5 7" id="KW-1133">Transmembrane helix</keyword>
<dbReference type="Pfam" id="PF00005">
    <property type="entry name" value="ABC_tran"/>
    <property type="match status" value="1"/>
</dbReference>
<feature type="transmembrane region" description="Helical" evidence="7">
    <location>
        <begin position="35"/>
        <end position="57"/>
    </location>
</feature>
<dbReference type="InterPro" id="IPR039421">
    <property type="entry name" value="Type_1_exporter"/>
</dbReference>
<dbReference type="GO" id="GO:0016887">
    <property type="term" value="F:ATP hydrolysis activity"/>
    <property type="evidence" value="ECO:0007669"/>
    <property type="project" value="InterPro"/>
</dbReference>
<evidence type="ECO:0000256" key="7">
    <source>
        <dbReference type="SAM" id="Phobius"/>
    </source>
</evidence>
<dbReference type="SUPFAM" id="SSF52540">
    <property type="entry name" value="P-loop containing nucleoside triphosphate hydrolases"/>
    <property type="match status" value="1"/>
</dbReference>
<reference evidence="10 11" key="1">
    <citation type="submission" date="2012-06" db="EMBL/GenBank/DDBJ databases">
        <title>Complete sequence of Sulfurospirillum barnesii SES-3.</title>
        <authorList>
            <consortium name="US DOE Joint Genome Institute"/>
            <person name="Lucas S."/>
            <person name="Han J."/>
            <person name="Lapidus A."/>
            <person name="Cheng J.-F."/>
            <person name="Goodwin L."/>
            <person name="Pitluck S."/>
            <person name="Peters L."/>
            <person name="Ovchinnikova G."/>
            <person name="Lu M."/>
            <person name="Detter J.C."/>
            <person name="Han C."/>
            <person name="Tapia R."/>
            <person name="Land M."/>
            <person name="Hauser L."/>
            <person name="Kyrpides N."/>
            <person name="Ivanova N."/>
            <person name="Pagani I."/>
            <person name="Stolz J."/>
            <person name="Arkin A."/>
            <person name="Dehal P."/>
            <person name="Oremland R."/>
            <person name="Saltikov C."/>
            <person name="Basu P."/>
            <person name="Hollibaugh J."/>
            <person name="Newman D."/>
            <person name="Stolyar S."/>
            <person name="Hazen T."/>
            <person name="Woyke T."/>
        </authorList>
    </citation>
    <scope>NUCLEOTIDE SEQUENCE [LARGE SCALE GENOMIC DNA]</scope>
    <source>
        <strain evidence="11">ATCC 700032 / DSM 10660 / SES-3</strain>
    </source>
</reference>
<feature type="transmembrane region" description="Helical" evidence="7">
    <location>
        <begin position="69"/>
        <end position="87"/>
    </location>
</feature>